<evidence type="ECO:0000313" key="3">
    <source>
        <dbReference type="Proteomes" id="UP000624709"/>
    </source>
</evidence>
<dbReference type="EMBL" id="BOMS01000189">
    <property type="protein sequence ID" value="GIE73780.1"/>
    <property type="molecule type" value="Genomic_DNA"/>
</dbReference>
<dbReference type="Proteomes" id="UP000624709">
    <property type="component" value="Unassembled WGS sequence"/>
</dbReference>
<feature type="transmembrane region" description="Helical" evidence="1">
    <location>
        <begin position="72"/>
        <end position="92"/>
    </location>
</feature>
<organism evidence="2 3">
    <name type="scientific">Actinoplanes palleronii</name>
    <dbReference type="NCBI Taxonomy" id="113570"/>
    <lineage>
        <taxon>Bacteria</taxon>
        <taxon>Bacillati</taxon>
        <taxon>Actinomycetota</taxon>
        <taxon>Actinomycetes</taxon>
        <taxon>Micromonosporales</taxon>
        <taxon>Micromonosporaceae</taxon>
        <taxon>Actinoplanes</taxon>
    </lineage>
</organism>
<keyword evidence="1" id="KW-1133">Transmembrane helix</keyword>
<accession>A0ABQ4BUC1</accession>
<keyword evidence="1" id="KW-0812">Transmembrane</keyword>
<reference evidence="2 3" key="1">
    <citation type="submission" date="2021-01" db="EMBL/GenBank/DDBJ databases">
        <title>Whole genome shotgun sequence of Actinoplanes palleronii NBRC 14916.</title>
        <authorList>
            <person name="Komaki H."/>
            <person name="Tamura T."/>
        </authorList>
    </citation>
    <scope>NUCLEOTIDE SEQUENCE [LARGE SCALE GENOMIC DNA]</scope>
    <source>
        <strain evidence="2 3">NBRC 14916</strain>
    </source>
</reference>
<comment type="caution">
    <text evidence="2">The sequence shown here is derived from an EMBL/GenBank/DDBJ whole genome shotgun (WGS) entry which is preliminary data.</text>
</comment>
<keyword evidence="3" id="KW-1185">Reference proteome</keyword>
<evidence type="ECO:0000256" key="1">
    <source>
        <dbReference type="SAM" id="Phobius"/>
    </source>
</evidence>
<gene>
    <name evidence="2" type="ORF">Apa02nite_098880</name>
</gene>
<proteinExistence type="predicted"/>
<name>A0ABQ4BUC1_9ACTN</name>
<keyword evidence="1" id="KW-0472">Membrane</keyword>
<evidence type="ECO:0008006" key="4">
    <source>
        <dbReference type="Google" id="ProtNLM"/>
    </source>
</evidence>
<sequence>MSNDDALMYAITGEQPTAALAGTQELADATATVTALRQGLAALGAELSAAPATPLAPVVPLRPARRPWAQPWLLATAAGFLGVAALAGTYFWNTSPDPADSSGSRSLPGVVACAETIAVGDVTAVSKQGDRFTVSLGAVRYLKPENGPASFSAGDAQLPLGGASTAPVKGERALLVVHDAATGDVDVFTGADVDSELAWMEKALPDSRTIDPQECAGE</sequence>
<dbReference type="RefSeq" id="WP_203831333.1">
    <property type="nucleotide sequence ID" value="NZ_BAAATY010000077.1"/>
</dbReference>
<evidence type="ECO:0000313" key="2">
    <source>
        <dbReference type="EMBL" id="GIE73780.1"/>
    </source>
</evidence>
<protein>
    <recommendedName>
        <fullName evidence="4">Anti-sigma factor</fullName>
    </recommendedName>
</protein>